<evidence type="ECO:0000313" key="2">
    <source>
        <dbReference type="EMBL" id="CAK9051247.1"/>
    </source>
</evidence>
<dbReference type="Proteomes" id="UP001642464">
    <property type="component" value="Unassembled WGS sequence"/>
</dbReference>
<proteinExistence type="predicted"/>
<evidence type="ECO:0000313" key="3">
    <source>
        <dbReference type="EMBL" id="CAK9051276.1"/>
    </source>
</evidence>
<protein>
    <submittedName>
        <fullName evidence="2">Uncharacterized protein</fullName>
    </submittedName>
</protein>
<dbReference type="EMBL" id="CAXAMM010022113">
    <property type="protein sequence ID" value="CAK9051247.1"/>
    <property type="molecule type" value="Genomic_DNA"/>
</dbReference>
<evidence type="ECO:0000313" key="4">
    <source>
        <dbReference type="Proteomes" id="UP001642464"/>
    </source>
</evidence>
<gene>
    <name evidence="2" type="ORF">SCF082_LOCUS28146</name>
    <name evidence="3" type="ORF">SCF082_LOCUS28154</name>
</gene>
<sequence>MGCTHASSHASGSGQANGNPKKGQLLHTFQGRPLQKFLTDMDEVSSVGSNLDVSDLHVSSWRDDFQQESPCGLLIRKPPDRRLHQKHVRRLDRFLTEVREDPTVLLKRVSERRGSTSLEADSAGDLDVVSV</sequence>
<evidence type="ECO:0000256" key="1">
    <source>
        <dbReference type="SAM" id="MobiDB-lite"/>
    </source>
</evidence>
<feature type="compositionally biased region" description="Low complexity" evidence="1">
    <location>
        <begin position="1"/>
        <end position="14"/>
    </location>
</feature>
<comment type="caution">
    <text evidence="2">The sequence shown here is derived from an EMBL/GenBank/DDBJ whole genome shotgun (WGS) entry which is preliminary data.</text>
</comment>
<feature type="region of interest" description="Disordered" evidence="1">
    <location>
        <begin position="1"/>
        <end position="26"/>
    </location>
</feature>
<keyword evidence="4" id="KW-1185">Reference proteome</keyword>
<dbReference type="EMBL" id="CAXAMM010022124">
    <property type="protein sequence ID" value="CAK9051276.1"/>
    <property type="molecule type" value="Genomic_DNA"/>
</dbReference>
<accession>A0ABP0MKA3</accession>
<name>A0ABP0MKA3_9DINO</name>
<reference evidence="2 4" key="1">
    <citation type="submission" date="2024-02" db="EMBL/GenBank/DDBJ databases">
        <authorList>
            <person name="Chen Y."/>
            <person name="Shah S."/>
            <person name="Dougan E. K."/>
            <person name="Thang M."/>
            <person name="Chan C."/>
        </authorList>
    </citation>
    <scope>NUCLEOTIDE SEQUENCE [LARGE SCALE GENOMIC DNA]</scope>
</reference>
<organism evidence="2 4">
    <name type="scientific">Durusdinium trenchii</name>
    <dbReference type="NCBI Taxonomy" id="1381693"/>
    <lineage>
        <taxon>Eukaryota</taxon>
        <taxon>Sar</taxon>
        <taxon>Alveolata</taxon>
        <taxon>Dinophyceae</taxon>
        <taxon>Suessiales</taxon>
        <taxon>Symbiodiniaceae</taxon>
        <taxon>Durusdinium</taxon>
    </lineage>
</organism>